<feature type="transmembrane region" description="Helical" evidence="1">
    <location>
        <begin position="34"/>
        <end position="56"/>
    </location>
</feature>
<evidence type="ECO:0000256" key="1">
    <source>
        <dbReference type="SAM" id="Phobius"/>
    </source>
</evidence>
<keyword evidence="1" id="KW-1133">Transmembrane helix</keyword>
<evidence type="ECO:0000313" key="3">
    <source>
        <dbReference type="Proteomes" id="UP000694892"/>
    </source>
</evidence>
<dbReference type="Proteomes" id="UP000694892">
    <property type="component" value="Chromosome 2L"/>
</dbReference>
<sequence>MGPLVVLCGQDVGCGGHGVALPGLTLFLPGAGLLLRWGLSILRIVGGATSVSTFRWRRQTRSRSRKMK</sequence>
<name>A0A974DLY4_XENLA</name>
<dbReference type="AlphaFoldDB" id="A0A974DLY4"/>
<evidence type="ECO:0000313" key="2">
    <source>
        <dbReference type="EMBL" id="OCT93585.1"/>
    </source>
</evidence>
<dbReference type="EMBL" id="CM004468">
    <property type="protein sequence ID" value="OCT93585.1"/>
    <property type="molecule type" value="Genomic_DNA"/>
</dbReference>
<gene>
    <name evidence="2" type="ORF">XELAEV_18011261mg</name>
</gene>
<proteinExistence type="predicted"/>
<protein>
    <submittedName>
        <fullName evidence="2">Uncharacterized protein</fullName>
    </submittedName>
</protein>
<keyword evidence="1" id="KW-0812">Transmembrane</keyword>
<reference evidence="3" key="1">
    <citation type="journal article" date="2016" name="Nature">
        <title>Genome evolution in the allotetraploid frog Xenopus laevis.</title>
        <authorList>
            <person name="Session A.M."/>
            <person name="Uno Y."/>
            <person name="Kwon T."/>
            <person name="Chapman J.A."/>
            <person name="Toyoda A."/>
            <person name="Takahashi S."/>
            <person name="Fukui A."/>
            <person name="Hikosaka A."/>
            <person name="Suzuki A."/>
            <person name="Kondo M."/>
            <person name="van Heeringen S.J."/>
            <person name="Quigley I."/>
            <person name="Heinz S."/>
            <person name="Ogino H."/>
            <person name="Ochi H."/>
            <person name="Hellsten U."/>
            <person name="Lyons J.B."/>
            <person name="Simakov O."/>
            <person name="Putnam N."/>
            <person name="Stites J."/>
            <person name="Kuroki Y."/>
            <person name="Tanaka T."/>
            <person name="Michiue T."/>
            <person name="Watanabe M."/>
            <person name="Bogdanovic O."/>
            <person name="Lister R."/>
            <person name="Georgiou G."/>
            <person name="Paranjpe S.S."/>
            <person name="van Kruijsbergen I."/>
            <person name="Shu S."/>
            <person name="Carlson J."/>
            <person name="Kinoshita T."/>
            <person name="Ohta Y."/>
            <person name="Mawaribuchi S."/>
            <person name="Jenkins J."/>
            <person name="Grimwood J."/>
            <person name="Schmutz J."/>
            <person name="Mitros T."/>
            <person name="Mozaffari S.V."/>
            <person name="Suzuki Y."/>
            <person name="Haramoto Y."/>
            <person name="Yamamoto T.S."/>
            <person name="Takagi C."/>
            <person name="Heald R."/>
            <person name="Miller K."/>
            <person name="Haudenschild C."/>
            <person name="Kitzman J."/>
            <person name="Nakayama T."/>
            <person name="Izutsu Y."/>
            <person name="Robert J."/>
            <person name="Fortriede J."/>
            <person name="Burns K."/>
            <person name="Lotay V."/>
            <person name="Karimi K."/>
            <person name="Yasuoka Y."/>
            <person name="Dichmann D.S."/>
            <person name="Flajnik M.F."/>
            <person name="Houston D.W."/>
            <person name="Shendure J."/>
            <person name="DuPasquier L."/>
            <person name="Vize P.D."/>
            <person name="Zorn A.M."/>
            <person name="Ito M."/>
            <person name="Marcotte E.M."/>
            <person name="Wallingford J.B."/>
            <person name="Ito Y."/>
            <person name="Asashima M."/>
            <person name="Ueno N."/>
            <person name="Matsuda Y."/>
            <person name="Veenstra G.J."/>
            <person name="Fujiyama A."/>
            <person name="Harland R.M."/>
            <person name="Taira M."/>
            <person name="Rokhsar D.S."/>
        </authorList>
    </citation>
    <scope>NUCLEOTIDE SEQUENCE [LARGE SCALE GENOMIC DNA]</scope>
    <source>
        <strain evidence="3">J</strain>
    </source>
</reference>
<organism evidence="2 3">
    <name type="scientific">Xenopus laevis</name>
    <name type="common">African clawed frog</name>
    <dbReference type="NCBI Taxonomy" id="8355"/>
    <lineage>
        <taxon>Eukaryota</taxon>
        <taxon>Metazoa</taxon>
        <taxon>Chordata</taxon>
        <taxon>Craniata</taxon>
        <taxon>Vertebrata</taxon>
        <taxon>Euteleostomi</taxon>
        <taxon>Amphibia</taxon>
        <taxon>Batrachia</taxon>
        <taxon>Anura</taxon>
        <taxon>Pipoidea</taxon>
        <taxon>Pipidae</taxon>
        <taxon>Xenopodinae</taxon>
        <taxon>Xenopus</taxon>
        <taxon>Xenopus</taxon>
    </lineage>
</organism>
<keyword evidence="1" id="KW-0472">Membrane</keyword>
<accession>A0A974DLY4</accession>